<gene>
    <name evidence="7" type="ORF">C1H46_009853</name>
</gene>
<reference evidence="7 8" key="1">
    <citation type="journal article" date="2019" name="G3 (Bethesda)">
        <title>Sequencing of a Wild Apple (Malus baccata) Genome Unravels the Differences Between Cultivated and Wild Apple Species Regarding Disease Resistance and Cold Tolerance.</title>
        <authorList>
            <person name="Chen X."/>
        </authorList>
    </citation>
    <scope>NUCLEOTIDE SEQUENCE [LARGE SCALE GENOMIC DNA]</scope>
    <source>
        <strain evidence="8">cv. Shandingzi</strain>
        <tissue evidence="7">Leaves</tissue>
    </source>
</reference>
<evidence type="ECO:0000256" key="4">
    <source>
        <dbReference type="ARBA" id="ARBA00023163"/>
    </source>
</evidence>
<accession>A0A540N0I1</accession>
<keyword evidence="4" id="KW-0804">Transcription</keyword>
<evidence type="ECO:0000256" key="3">
    <source>
        <dbReference type="ARBA" id="ARBA00023125"/>
    </source>
</evidence>
<dbReference type="Proteomes" id="UP000315295">
    <property type="component" value="Unassembled WGS sequence"/>
</dbReference>
<evidence type="ECO:0000256" key="6">
    <source>
        <dbReference type="SAM" id="MobiDB-lite"/>
    </source>
</evidence>
<feature type="region of interest" description="Disordered" evidence="6">
    <location>
        <begin position="77"/>
        <end position="104"/>
    </location>
</feature>
<dbReference type="GO" id="GO:0005634">
    <property type="term" value="C:nucleus"/>
    <property type="evidence" value="ECO:0007669"/>
    <property type="project" value="UniProtKB-SubCell"/>
</dbReference>
<organism evidence="7 8">
    <name type="scientific">Malus baccata</name>
    <name type="common">Siberian crab apple</name>
    <name type="synonym">Pyrus baccata</name>
    <dbReference type="NCBI Taxonomy" id="106549"/>
    <lineage>
        <taxon>Eukaryota</taxon>
        <taxon>Viridiplantae</taxon>
        <taxon>Streptophyta</taxon>
        <taxon>Embryophyta</taxon>
        <taxon>Tracheophyta</taxon>
        <taxon>Spermatophyta</taxon>
        <taxon>Magnoliopsida</taxon>
        <taxon>eudicotyledons</taxon>
        <taxon>Gunneridae</taxon>
        <taxon>Pentapetalae</taxon>
        <taxon>rosids</taxon>
        <taxon>fabids</taxon>
        <taxon>Rosales</taxon>
        <taxon>Rosaceae</taxon>
        <taxon>Amygdaloideae</taxon>
        <taxon>Maleae</taxon>
        <taxon>Malus</taxon>
    </lineage>
</organism>
<feature type="compositionally biased region" description="Polar residues" evidence="6">
    <location>
        <begin position="84"/>
        <end position="104"/>
    </location>
</feature>
<dbReference type="Gene3D" id="2.40.330.10">
    <property type="entry name" value="DNA-binding pseudobarrel domain"/>
    <property type="match status" value="1"/>
</dbReference>
<comment type="subcellular location">
    <subcellularLocation>
        <location evidence="1">Nucleus</location>
    </subcellularLocation>
</comment>
<evidence type="ECO:0008006" key="9">
    <source>
        <dbReference type="Google" id="ProtNLM"/>
    </source>
</evidence>
<protein>
    <recommendedName>
        <fullName evidence="9">TF-B3 domain-containing protein</fullName>
    </recommendedName>
</protein>
<dbReference type="InterPro" id="IPR015300">
    <property type="entry name" value="DNA-bd_pseudobarrel_sf"/>
</dbReference>
<keyword evidence="3" id="KW-0238">DNA-binding</keyword>
<dbReference type="GO" id="GO:0003677">
    <property type="term" value="F:DNA binding"/>
    <property type="evidence" value="ECO:0007669"/>
    <property type="project" value="UniProtKB-KW"/>
</dbReference>
<sequence length="104" mass="11376">MTQKKTYVLKSQWNHIVKKHRLGKGDVVQVWSFQAIPNDIENGSQLHLANMQKGDYGELHLALVLVKRDDQVLEEEGSKGSLAIASTNGRSSSVCNNGASGSVQ</sequence>
<dbReference type="STRING" id="106549.A0A540N0I1"/>
<evidence type="ECO:0000256" key="2">
    <source>
        <dbReference type="ARBA" id="ARBA00023015"/>
    </source>
</evidence>
<name>A0A540N0I1_MALBA</name>
<keyword evidence="5" id="KW-0539">Nucleus</keyword>
<evidence type="ECO:0000256" key="5">
    <source>
        <dbReference type="ARBA" id="ARBA00023242"/>
    </source>
</evidence>
<dbReference type="AlphaFoldDB" id="A0A540N0I1"/>
<dbReference type="EMBL" id="VIEB01000138">
    <property type="protein sequence ID" value="TQE04546.1"/>
    <property type="molecule type" value="Genomic_DNA"/>
</dbReference>
<comment type="caution">
    <text evidence="7">The sequence shown here is derived from an EMBL/GenBank/DDBJ whole genome shotgun (WGS) entry which is preliminary data.</text>
</comment>
<evidence type="ECO:0000313" key="8">
    <source>
        <dbReference type="Proteomes" id="UP000315295"/>
    </source>
</evidence>
<keyword evidence="8" id="KW-1185">Reference proteome</keyword>
<keyword evidence="2" id="KW-0805">Transcription regulation</keyword>
<evidence type="ECO:0000313" key="7">
    <source>
        <dbReference type="EMBL" id="TQE04546.1"/>
    </source>
</evidence>
<proteinExistence type="predicted"/>
<evidence type="ECO:0000256" key="1">
    <source>
        <dbReference type="ARBA" id="ARBA00004123"/>
    </source>
</evidence>